<feature type="non-terminal residue" evidence="1">
    <location>
        <position position="1"/>
    </location>
</feature>
<dbReference type="Proteomes" id="UP000053236">
    <property type="component" value="Unassembled WGS sequence"/>
</dbReference>
<dbReference type="AlphaFoldDB" id="W2H4C6"/>
<gene>
    <name evidence="1" type="ORF">L915_06059</name>
</gene>
<accession>W2H4C6</accession>
<organism evidence="1">
    <name type="scientific">Phytophthora nicotianae</name>
    <name type="common">Potato buckeye rot agent</name>
    <name type="synonym">Phytophthora parasitica</name>
    <dbReference type="NCBI Taxonomy" id="4792"/>
    <lineage>
        <taxon>Eukaryota</taxon>
        <taxon>Sar</taxon>
        <taxon>Stramenopiles</taxon>
        <taxon>Oomycota</taxon>
        <taxon>Peronosporomycetes</taxon>
        <taxon>Peronosporales</taxon>
        <taxon>Peronosporaceae</taxon>
        <taxon>Phytophthora</taxon>
    </lineage>
</organism>
<reference evidence="1" key="1">
    <citation type="submission" date="2013-11" db="EMBL/GenBank/DDBJ databases">
        <title>The Genome Sequence of Phytophthora parasitica CJ02B3.</title>
        <authorList>
            <consortium name="The Broad Institute Genomics Platform"/>
            <person name="Russ C."/>
            <person name="Tyler B."/>
            <person name="Panabieres F."/>
            <person name="Shan W."/>
            <person name="Tripathy S."/>
            <person name="Grunwald N."/>
            <person name="Machado M."/>
            <person name="Johnson C.S."/>
            <person name="Arredondo F."/>
            <person name="Hong C."/>
            <person name="Coffey M."/>
            <person name="Young S.K."/>
            <person name="Zeng Q."/>
            <person name="Gargeya S."/>
            <person name="Fitzgerald M."/>
            <person name="Abouelleil A."/>
            <person name="Alvarado L."/>
            <person name="Chapman S.B."/>
            <person name="Gainer-Dewar J."/>
            <person name="Goldberg J."/>
            <person name="Griggs A."/>
            <person name="Gujja S."/>
            <person name="Hansen M."/>
            <person name="Howarth C."/>
            <person name="Imamovic A."/>
            <person name="Ireland A."/>
            <person name="Larimer J."/>
            <person name="McCowan C."/>
            <person name="Murphy C."/>
            <person name="Pearson M."/>
            <person name="Poon T.W."/>
            <person name="Priest M."/>
            <person name="Roberts A."/>
            <person name="Saif S."/>
            <person name="Shea T."/>
            <person name="Sykes S."/>
            <person name="Wortman J."/>
            <person name="Nusbaum C."/>
            <person name="Birren B."/>
        </authorList>
    </citation>
    <scope>NUCLEOTIDE SEQUENCE [LARGE SCALE GENOMIC DNA]</scope>
    <source>
        <strain evidence="1">CJ02B3</strain>
    </source>
</reference>
<dbReference type="EMBL" id="KI685584">
    <property type="protein sequence ID" value="ETK90108.1"/>
    <property type="molecule type" value="Genomic_DNA"/>
</dbReference>
<protein>
    <submittedName>
        <fullName evidence="1">Uncharacterized protein</fullName>
    </submittedName>
</protein>
<name>W2H4C6_PHYNI</name>
<evidence type="ECO:0000313" key="1">
    <source>
        <dbReference type="EMBL" id="ETK90108.1"/>
    </source>
</evidence>
<sequence>LRKARSWTCSYLDVVTLHDQLNKVGRYGVAQVRDRRWSLRGNCQSGNAIRSLDRLSFVPSLDEP</sequence>
<proteinExistence type="predicted"/>